<dbReference type="KEGG" id="buz:AYM40_02175"/>
<evidence type="ECO:0000313" key="1">
    <source>
        <dbReference type="EMBL" id="ANB71305.1"/>
    </source>
</evidence>
<gene>
    <name evidence="1" type="ORF">AYM40_02175</name>
</gene>
<dbReference type="AlphaFoldDB" id="A0A160FH06"/>
<sequence length="68" mass="7476">MDALAVGLVAAGHGSLMALVQQFVHRLANQPRDAHVLAQSDHLQRLDLMPGQRDSHARDFRGDRTIHG</sequence>
<evidence type="ECO:0000313" key="2">
    <source>
        <dbReference type="Proteomes" id="UP000076852"/>
    </source>
</evidence>
<reference evidence="1 2" key="1">
    <citation type="journal article" date="2016" name="Gene">
        <title>PacBio SMRT assembly of a complex multi-replicon genome reveals chlorocatechol degradative operon in a region of genome plasticity.</title>
        <authorList>
            <person name="Ricker N."/>
            <person name="Shen S.Y."/>
            <person name="Goordial J."/>
            <person name="Jin S."/>
            <person name="Fulthorpe R.R."/>
        </authorList>
    </citation>
    <scope>NUCLEOTIDE SEQUENCE [LARGE SCALE GENOMIC DNA]</scope>
    <source>
        <strain evidence="1 2">OLGA172</strain>
    </source>
</reference>
<keyword evidence="2" id="KW-1185">Reference proteome</keyword>
<name>A0A160FH06_9BURK</name>
<organism evidence="1 2">
    <name type="scientific">Paraburkholderia phytofirmans OLGA172</name>
    <dbReference type="NCBI Taxonomy" id="1417228"/>
    <lineage>
        <taxon>Bacteria</taxon>
        <taxon>Pseudomonadati</taxon>
        <taxon>Pseudomonadota</taxon>
        <taxon>Betaproteobacteria</taxon>
        <taxon>Burkholderiales</taxon>
        <taxon>Burkholderiaceae</taxon>
        <taxon>Paraburkholderia</taxon>
    </lineage>
</organism>
<dbReference type="EMBL" id="CP014578">
    <property type="protein sequence ID" value="ANB71305.1"/>
    <property type="molecule type" value="Genomic_DNA"/>
</dbReference>
<dbReference type="STRING" id="1804984.AYM40_02175"/>
<protein>
    <submittedName>
        <fullName evidence="1">Uncharacterized protein</fullName>
    </submittedName>
</protein>
<proteinExistence type="predicted"/>
<accession>A0A160FH06</accession>
<dbReference type="Proteomes" id="UP000076852">
    <property type="component" value="Chromosome 1"/>
</dbReference>